<gene>
    <name evidence="2" type="ORF">A6F68_00801</name>
</gene>
<dbReference type="InterPro" id="IPR038607">
    <property type="entry name" value="PhoD-like_sf"/>
</dbReference>
<reference evidence="2 3" key="1">
    <citation type="submission" date="2016-07" db="EMBL/GenBank/DDBJ databases">
        <title>Complete genome sequence of Altererythrobacter dongtanensis KCTC 22672, a type strain with esterase isolated from tidal flat.</title>
        <authorList>
            <person name="Cheng H."/>
            <person name="Wu Y.-H."/>
            <person name="Zhou P."/>
            <person name="Huo Y.-Y."/>
            <person name="Wang C.-S."/>
            <person name="Xu X.-W."/>
        </authorList>
    </citation>
    <scope>NUCLEOTIDE SEQUENCE [LARGE SCALE GENOMIC DNA]</scope>
    <source>
        <strain evidence="2 3">KCTC 22672</strain>
    </source>
</reference>
<protein>
    <recommendedName>
        <fullName evidence="1">PhoD-like phosphatase metallophosphatase domain-containing protein</fullName>
    </recommendedName>
</protein>
<dbReference type="SUPFAM" id="SSF56300">
    <property type="entry name" value="Metallo-dependent phosphatases"/>
    <property type="match status" value="1"/>
</dbReference>
<dbReference type="InterPro" id="IPR018946">
    <property type="entry name" value="PhoD-like_MPP"/>
</dbReference>
<proteinExistence type="predicted"/>
<dbReference type="InterPro" id="IPR029052">
    <property type="entry name" value="Metallo-depent_PP-like"/>
</dbReference>
<dbReference type="Gene3D" id="3.60.21.70">
    <property type="entry name" value="PhoD-like phosphatase"/>
    <property type="match status" value="1"/>
</dbReference>
<dbReference type="STRING" id="692370.A6F68_00801"/>
<evidence type="ECO:0000259" key="1">
    <source>
        <dbReference type="Pfam" id="PF09423"/>
    </source>
</evidence>
<organism evidence="2 3">
    <name type="scientific">Tsuneonella dongtanensis</name>
    <dbReference type="NCBI Taxonomy" id="692370"/>
    <lineage>
        <taxon>Bacteria</taxon>
        <taxon>Pseudomonadati</taxon>
        <taxon>Pseudomonadota</taxon>
        <taxon>Alphaproteobacteria</taxon>
        <taxon>Sphingomonadales</taxon>
        <taxon>Erythrobacteraceae</taxon>
        <taxon>Tsuneonella</taxon>
    </lineage>
</organism>
<dbReference type="Pfam" id="PF09423">
    <property type="entry name" value="PhoD"/>
    <property type="match status" value="1"/>
</dbReference>
<evidence type="ECO:0000313" key="2">
    <source>
        <dbReference type="EMBL" id="ANY19327.1"/>
    </source>
</evidence>
<evidence type="ECO:0000313" key="3">
    <source>
        <dbReference type="Proteomes" id="UP000092932"/>
    </source>
</evidence>
<dbReference type="Proteomes" id="UP000092932">
    <property type="component" value="Chromosome"/>
</dbReference>
<accession>A0A1B2AAY5</accession>
<feature type="domain" description="PhoD-like phosphatase metallophosphatase" evidence="1">
    <location>
        <begin position="65"/>
        <end position="316"/>
    </location>
</feature>
<sequence>MLYALDGKPQPVYEGTIRQDPAEVGKPLSIALLGCVLSTQHALEDNIINRVVPQERRFGRYEPENFNFPHSDIVANTIAHDPDFVFVAGDQYYEQNPTRVARDTPDADLDTLYRWQQWLVSFRDLVRDRPSVLLIDDHDVLQGNLWGNGGRVAPERDQNRGGYVWGIPLTQMVYRMQCGHNPDAVDPTPIDNDLPVSYTAFTYGGASIAVVEDRKWKTSAVQGEDMNVHRAELLGPRQEAFLATWKDMHPGKPKVLLSQSSWVCLQTDPEGRELTDFDSNGYPPLARYRATALAKAAGCVMLANDQHLPSLVRMGIDTHTDGPVQFVGPAGGSFWQRWFEPADRLDGARAGMEDRTGDWIDAFGNKIRVLAVANPKISFADFRKHNRGRSQAINDRALKSEGYGILRVDDPSRTFVFECWPWDKGPSDGDAAQYAGWPYTLSFDDV</sequence>
<name>A0A1B2AAY5_9SPHN</name>
<keyword evidence="3" id="KW-1185">Reference proteome</keyword>
<dbReference type="AlphaFoldDB" id="A0A1B2AAY5"/>
<dbReference type="EMBL" id="CP016591">
    <property type="protein sequence ID" value="ANY19327.1"/>
    <property type="molecule type" value="Genomic_DNA"/>
</dbReference>
<dbReference type="KEGG" id="ado:A6F68_00801"/>